<dbReference type="Pfam" id="PF08737">
    <property type="entry name" value="Rgp1"/>
    <property type="match status" value="1"/>
</dbReference>
<organism evidence="1 2">
    <name type="scientific">Lachancea quebecensis</name>
    <dbReference type="NCBI Taxonomy" id="1654605"/>
    <lineage>
        <taxon>Eukaryota</taxon>
        <taxon>Fungi</taxon>
        <taxon>Dikarya</taxon>
        <taxon>Ascomycota</taxon>
        <taxon>Saccharomycotina</taxon>
        <taxon>Saccharomycetes</taxon>
        <taxon>Saccharomycetales</taxon>
        <taxon>Saccharomycetaceae</taxon>
        <taxon>Lachancea</taxon>
    </lineage>
</organism>
<name>A0A0P1KYV2_9SACH</name>
<dbReference type="PANTHER" id="PTHR12507">
    <property type="entry name" value="REDUCED GROWTH PHENOTYPE 1 RGP1, YEAST -RELATED"/>
    <property type="match status" value="1"/>
</dbReference>
<dbReference type="OrthoDB" id="1918at2759"/>
<evidence type="ECO:0000313" key="2">
    <source>
        <dbReference type="Proteomes" id="UP000236544"/>
    </source>
</evidence>
<dbReference type="Proteomes" id="UP000236544">
    <property type="component" value="Unassembled WGS sequence"/>
</dbReference>
<sequence>MRNYQFDTQNVAENVKLEVIYEANPCFAGECVQAVLRLRHLGSPQIRDRLDMEVQALNQGSKESSGAADGERSQGLMRSFFRSFNKDQKAQEEQAHQKRSQLERELMFHKSVSLASCYVQIFGLFRYDPETLAPLQLDSSGGKLVGTGSRKISGEKKSGSEGLGGILFANLDDVARESMTGKSRELQKKPILLVPQTLVFSEIALEPGEVRSFQFKSPKLPLDLPPSYKTSKIFRIQYYLNFGLTKIGVEDLTPFSTDFQIHICPYVDSQVRQFTSKLDADLTILTPGRVKEIKDAQRSRRKSSSSIFLRRRSSAQSINHSELVNEGPKVSKDLFKQLIRARFSSGEFNDDIEGLVDKLMECQFETNNYESSEEEDASSCPSQIRKDARPVRDNLNQLYSGIEDVVKAEENGSEVPNGSTGPLPQIKSLQKEYIINRNGEFVGKVVLANSFYTTSDDIDLMIDLANEGKYKISAVTTSLKAFELINPKYATEALSANIKQQGQVMDENRAICFEETPTLHIKLLPHRSPTNQITSQFRTDIFQFKWMLCLKFVLLNRAENEDFVEEFYGDKNGSLSHAKQSLEGEVFSCHIPLTILPTSKNFGAW</sequence>
<dbReference type="EMBL" id="LN890532">
    <property type="protein sequence ID" value="CUS25130.1"/>
    <property type="molecule type" value="Genomic_DNA"/>
</dbReference>
<dbReference type="InterPro" id="IPR014848">
    <property type="entry name" value="Rgp1"/>
</dbReference>
<accession>A0A0P1KYV2</accession>
<dbReference type="AlphaFoldDB" id="A0A0P1KYV2"/>
<gene>
    <name evidence="1" type="ORF">LAQU0_S28e00144g</name>
</gene>
<protein>
    <submittedName>
        <fullName evidence="1">LAQU0S28e00144g1_1</fullName>
    </submittedName>
</protein>
<reference evidence="2" key="1">
    <citation type="submission" date="2015-10" db="EMBL/GenBank/DDBJ databases">
        <authorList>
            <person name="Devillers H."/>
        </authorList>
    </citation>
    <scope>NUCLEOTIDE SEQUENCE [LARGE SCALE GENOMIC DNA]</scope>
</reference>
<keyword evidence="2" id="KW-1185">Reference proteome</keyword>
<evidence type="ECO:0000313" key="1">
    <source>
        <dbReference type="EMBL" id="CUS25130.1"/>
    </source>
</evidence>
<proteinExistence type="predicted"/>